<dbReference type="CDD" id="cd17370">
    <property type="entry name" value="MFS_MJ1317_like"/>
    <property type="match status" value="1"/>
</dbReference>
<organism evidence="8 9">
    <name type="scientific">Streptomyces guryensis</name>
    <dbReference type="NCBI Taxonomy" id="2886947"/>
    <lineage>
        <taxon>Bacteria</taxon>
        <taxon>Bacillati</taxon>
        <taxon>Actinomycetota</taxon>
        <taxon>Actinomycetes</taxon>
        <taxon>Kitasatosporales</taxon>
        <taxon>Streptomycetaceae</taxon>
        <taxon>Streptomyces</taxon>
    </lineage>
</organism>
<dbReference type="Gene3D" id="1.20.1250.20">
    <property type="entry name" value="MFS general substrate transporter like domains"/>
    <property type="match status" value="2"/>
</dbReference>
<reference evidence="8" key="1">
    <citation type="submission" date="2021-12" db="EMBL/GenBank/DDBJ databases">
        <authorList>
            <person name="Lee J.-H."/>
            <person name="Kim S.-B."/>
        </authorList>
    </citation>
    <scope>NUCLEOTIDE SEQUENCE</scope>
    <source>
        <strain evidence="8">NR30</strain>
    </source>
</reference>
<feature type="transmembrane region" description="Helical" evidence="6">
    <location>
        <begin position="21"/>
        <end position="39"/>
    </location>
</feature>
<evidence type="ECO:0000259" key="7">
    <source>
        <dbReference type="PROSITE" id="PS50850"/>
    </source>
</evidence>
<feature type="transmembrane region" description="Helical" evidence="6">
    <location>
        <begin position="353"/>
        <end position="376"/>
    </location>
</feature>
<dbReference type="EMBL" id="JAJSBI010000033">
    <property type="protein sequence ID" value="MCD9879920.1"/>
    <property type="molecule type" value="Genomic_DNA"/>
</dbReference>
<evidence type="ECO:0000256" key="3">
    <source>
        <dbReference type="ARBA" id="ARBA00022692"/>
    </source>
</evidence>
<evidence type="ECO:0000256" key="2">
    <source>
        <dbReference type="ARBA" id="ARBA00022475"/>
    </source>
</evidence>
<evidence type="ECO:0000256" key="6">
    <source>
        <dbReference type="SAM" id="Phobius"/>
    </source>
</evidence>
<keyword evidence="5 6" id="KW-0472">Membrane</keyword>
<protein>
    <submittedName>
        <fullName evidence="8">MFS transporter</fullName>
    </submittedName>
</protein>
<name>A0A9Q3VYN0_9ACTN</name>
<keyword evidence="2" id="KW-1003">Cell membrane</keyword>
<dbReference type="PANTHER" id="PTHR42688">
    <property type="entry name" value="CONSERVED PROTEIN"/>
    <property type="match status" value="1"/>
</dbReference>
<dbReference type="GO" id="GO:0022857">
    <property type="term" value="F:transmembrane transporter activity"/>
    <property type="evidence" value="ECO:0007669"/>
    <property type="project" value="InterPro"/>
</dbReference>
<feature type="transmembrane region" description="Helical" evidence="6">
    <location>
        <begin position="309"/>
        <end position="332"/>
    </location>
</feature>
<evidence type="ECO:0000256" key="5">
    <source>
        <dbReference type="ARBA" id="ARBA00023136"/>
    </source>
</evidence>
<evidence type="ECO:0000313" key="9">
    <source>
        <dbReference type="Proteomes" id="UP001108029"/>
    </source>
</evidence>
<accession>A0A9Q3VYN0</accession>
<keyword evidence="4 6" id="KW-1133">Transmembrane helix</keyword>
<feature type="domain" description="Major facilitator superfamily (MFS) profile" evidence="7">
    <location>
        <begin position="22"/>
        <end position="406"/>
    </location>
</feature>
<evidence type="ECO:0000256" key="4">
    <source>
        <dbReference type="ARBA" id="ARBA00022989"/>
    </source>
</evidence>
<dbReference type="GO" id="GO:0005886">
    <property type="term" value="C:plasma membrane"/>
    <property type="evidence" value="ECO:0007669"/>
    <property type="project" value="UniProtKB-SubCell"/>
</dbReference>
<dbReference type="Pfam" id="PF07690">
    <property type="entry name" value="MFS_1"/>
    <property type="match status" value="2"/>
</dbReference>
<keyword evidence="3 6" id="KW-0812">Transmembrane</keyword>
<feature type="transmembrane region" description="Helical" evidence="6">
    <location>
        <begin position="232"/>
        <end position="257"/>
    </location>
</feature>
<gene>
    <name evidence="8" type="ORF">LJ657_41425</name>
</gene>
<dbReference type="AlphaFoldDB" id="A0A9Q3VYN0"/>
<sequence length="407" mass="41505">MRGTGDRTTPQAAEAGPGMRPWRFVVAFGTVSLLADFVYEGARSVTGPLLASLGASALVVGVVTGVGEAAALVLRLASGPLTDRTRRFWAWTIAGYTLTVVSVPVLGLAGVLWVASALVIAERVGKAVRSPAKDTLLSHATAATGRGRGFAVHEAMDQVGALIGPLVVAGMLAATGDDYGPALGVLAAPGVAVLALLVWLRHRVPDPAAYEPEPEPTVAVGHVGRARLPRAFWVYAAFTGATLAGFATFGVLSYHLVERHLLPTAAVPVLYAAAMGVDALAALATGWAYDRFGTRTLAVLPVLAAGVPLLAFTDTVALVVAGALLWGAVMGVQESTLRATVADLVPPGRRATAYGLFAAVVGAATLVGGILAGALYARSIPALIVVTLAVQALALVLLAVTRPGRPS</sequence>
<feature type="transmembrane region" description="Helical" evidence="6">
    <location>
        <begin position="182"/>
        <end position="200"/>
    </location>
</feature>
<feature type="transmembrane region" description="Helical" evidence="6">
    <location>
        <begin position="51"/>
        <end position="76"/>
    </location>
</feature>
<feature type="transmembrane region" description="Helical" evidence="6">
    <location>
        <begin position="269"/>
        <end position="289"/>
    </location>
</feature>
<dbReference type="SUPFAM" id="SSF103473">
    <property type="entry name" value="MFS general substrate transporter"/>
    <property type="match status" value="1"/>
</dbReference>
<dbReference type="InterPro" id="IPR020846">
    <property type="entry name" value="MFS_dom"/>
</dbReference>
<evidence type="ECO:0000313" key="8">
    <source>
        <dbReference type="EMBL" id="MCD9879920.1"/>
    </source>
</evidence>
<dbReference type="RefSeq" id="WP_232654860.1">
    <property type="nucleotide sequence ID" value="NZ_JAJSBI010000033.1"/>
</dbReference>
<feature type="transmembrane region" description="Helical" evidence="6">
    <location>
        <begin position="88"/>
        <end position="121"/>
    </location>
</feature>
<keyword evidence="9" id="KW-1185">Reference proteome</keyword>
<dbReference type="PANTHER" id="PTHR42688:SF1">
    <property type="entry name" value="BLR5212 PROTEIN"/>
    <property type="match status" value="1"/>
</dbReference>
<comment type="caution">
    <text evidence="8">The sequence shown here is derived from an EMBL/GenBank/DDBJ whole genome shotgun (WGS) entry which is preliminary data.</text>
</comment>
<feature type="transmembrane region" description="Helical" evidence="6">
    <location>
        <begin position="382"/>
        <end position="401"/>
    </location>
</feature>
<dbReference type="PROSITE" id="PS50850">
    <property type="entry name" value="MFS"/>
    <property type="match status" value="1"/>
</dbReference>
<dbReference type="InterPro" id="IPR052425">
    <property type="entry name" value="Uncharacterized_MFS-type"/>
</dbReference>
<evidence type="ECO:0000256" key="1">
    <source>
        <dbReference type="ARBA" id="ARBA00004651"/>
    </source>
</evidence>
<dbReference type="Proteomes" id="UP001108029">
    <property type="component" value="Unassembled WGS sequence"/>
</dbReference>
<proteinExistence type="predicted"/>
<dbReference type="InterPro" id="IPR011701">
    <property type="entry name" value="MFS"/>
</dbReference>
<comment type="subcellular location">
    <subcellularLocation>
        <location evidence="1">Cell membrane</location>
        <topology evidence="1">Multi-pass membrane protein</topology>
    </subcellularLocation>
</comment>
<dbReference type="InterPro" id="IPR036259">
    <property type="entry name" value="MFS_trans_sf"/>
</dbReference>